<reference evidence="3 4" key="1">
    <citation type="journal article" date="2018" name="Cell">
        <title>The Chara Genome: Secondary Complexity and Implications for Plant Terrestrialization.</title>
        <authorList>
            <person name="Nishiyama T."/>
            <person name="Sakayama H."/>
            <person name="Vries J.D."/>
            <person name="Buschmann H."/>
            <person name="Saint-Marcoux D."/>
            <person name="Ullrich K.K."/>
            <person name="Haas F.B."/>
            <person name="Vanderstraeten L."/>
            <person name="Becker D."/>
            <person name="Lang D."/>
            <person name="Vosolsobe S."/>
            <person name="Rombauts S."/>
            <person name="Wilhelmsson P.K.I."/>
            <person name="Janitza P."/>
            <person name="Kern R."/>
            <person name="Heyl A."/>
            <person name="Rumpler F."/>
            <person name="Villalobos L.I.A.C."/>
            <person name="Clay J.M."/>
            <person name="Skokan R."/>
            <person name="Toyoda A."/>
            <person name="Suzuki Y."/>
            <person name="Kagoshima H."/>
            <person name="Schijlen E."/>
            <person name="Tajeshwar N."/>
            <person name="Catarino B."/>
            <person name="Hetherington A.J."/>
            <person name="Saltykova A."/>
            <person name="Bonnot C."/>
            <person name="Breuninger H."/>
            <person name="Symeonidi A."/>
            <person name="Radhakrishnan G.V."/>
            <person name="Van Nieuwerburgh F."/>
            <person name="Deforce D."/>
            <person name="Chang C."/>
            <person name="Karol K.G."/>
            <person name="Hedrich R."/>
            <person name="Ulvskov P."/>
            <person name="Glockner G."/>
            <person name="Delwiche C.F."/>
            <person name="Petrasek J."/>
            <person name="Van de Peer Y."/>
            <person name="Friml J."/>
            <person name="Beilby M."/>
            <person name="Dolan L."/>
            <person name="Kohara Y."/>
            <person name="Sugano S."/>
            <person name="Fujiyama A."/>
            <person name="Delaux P.-M."/>
            <person name="Quint M."/>
            <person name="TheiBen G."/>
            <person name="Hagemann M."/>
            <person name="Harholt J."/>
            <person name="Dunand C."/>
            <person name="Zachgo S."/>
            <person name="Langdale J."/>
            <person name="Maumus F."/>
            <person name="Straeten D.V.D."/>
            <person name="Gould S.B."/>
            <person name="Rensing S.A."/>
        </authorList>
    </citation>
    <scope>NUCLEOTIDE SEQUENCE [LARGE SCALE GENOMIC DNA]</scope>
    <source>
        <strain evidence="3 4">S276</strain>
    </source>
</reference>
<dbReference type="PANTHER" id="PTHR13366">
    <property type="entry name" value="MALARIA ANTIGEN-RELATED"/>
    <property type="match status" value="1"/>
</dbReference>
<sequence>MAMGMSSRRQRFRTRRGGSAVRGNDGGGEGEAMAGGTFPAQAGRSRGPGSMCRGGSPCAFGGRGSYGGKGSMEWRNAVLRLREIRECLGGTVGTTNQEIDEPALLNALEVASGLSRLAANVPSEEAWKRLRVLSVMVQLRRYYSVLLRFLQSVLSEGTTVQETNVLGLVVALRPFLQYGLLQGRQGLLGRQARSPLAITASNILNSRIGGASQVCATAEGNPVLGVESGGAKCHDTMLEDRNASRGDEHPLTTSQTAPCSDSWLKKKTSSDDGKVAIGCGTKSGAYVPPHLRGGTGTAKDAALAGSRQSNPERLFTAGGQCPQELEVGIDRVVDASPDGSLTSRVVALSHEEGALFSSDSDLSDNDGGDGDRFKSSKTRVNALFCIQAIARVHPKSLHSCWSILLPTDGVLHSRPQQGTVVANMLFDPVPKVRCAAASVLAAMLDGPARIFLQAAEWKTLARKQQPFTSLSSTLGQIVVQLHTGLQYAIKNETHVPTLTGVLRALSLLVSASPDAPHNVRVRYASHMHNSRPRDAAQALRAAAHNYTSALTPKWDVLQSLISRMIEKRNESRVAVAVDECGNWRGAPPKASDSCGSGDDKSVHAAVKLMDEYLRAVSGYKASDDMSLDEVFVESPRAQDGNNGSSPFPLNVRTPLKVAGGLPGSDDSGARSPEQVGKVDCMPALNHENAIRAWALAANHTLPLAVKDQSPMVRAAALTCYAGMTAAGFESLPSTRQECILSTVLSMACEDSVPAPRSAAFRALGVLVYFRFINESQSRLTAAHQVIGKGISDSSLSVRITAACALANLCNSLRKQEEVLLGRLHGTRELGIEEKSLAEMANSALLAAQDSDKVRSSAVRALGILARFAVFHGDADEPLTETPETSEVPSRWLVQMIQTLVSCVTTGNVKVQWNVCHALGNVFRNKSIRLASMPWALSVYHILLLLLRNSANFKVRIHAAAALAVPQHREDYGGAFGDIMRSLTHALESLDSEEGNQPSDFRYRATLVEQRATFLQDWMLSITEAIMRSDRNRSDDSFHDAEHMDHLPMAQGGVQTYHEQQSVFHHSAKAEPLAAMVHKLGIDDQPLPKLLPSHLYSARQITLISSLSRSPRLRSLVTIEDVRRAAHSLEALYLAGGNSGSKFYNDMLRQYGLLY</sequence>
<gene>
    <name evidence="3" type="ORF">CBR_g3175</name>
</gene>
<feature type="region of interest" description="Disordered" evidence="1">
    <location>
        <begin position="242"/>
        <end position="265"/>
    </location>
</feature>
<dbReference type="InterPro" id="IPR052107">
    <property type="entry name" value="HEAT6"/>
</dbReference>
<feature type="domain" description="DUF4042" evidence="2">
    <location>
        <begin position="377"/>
        <end position="513"/>
    </location>
</feature>
<dbReference type="InterPro" id="IPR011989">
    <property type="entry name" value="ARM-like"/>
</dbReference>
<organism evidence="3 4">
    <name type="scientific">Chara braunii</name>
    <name type="common">Braun's stonewort</name>
    <dbReference type="NCBI Taxonomy" id="69332"/>
    <lineage>
        <taxon>Eukaryota</taxon>
        <taxon>Viridiplantae</taxon>
        <taxon>Streptophyta</taxon>
        <taxon>Charophyceae</taxon>
        <taxon>Charales</taxon>
        <taxon>Characeae</taxon>
        <taxon>Chara</taxon>
    </lineage>
</organism>
<dbReference type="Gene3D" id="1.25.10.10">
    <property type="entry name" value="Leucine-rich Repeat Variant"/>
    <property type="match status" value="2"/>
</dbReference>
<dbReference type="InterPro" id="IPR016024">
    <property type="entry name" value="ARM-type_fold"/>
</dbReference>
<proteinExistence type="predicted"/>
<accession>A0A388KF01</accession>
<dbReference type="SUPFAM" id="SSF48371">
    <property type="entry name" value="ARM repeat"/>
    <property type="match status" value="1"/>
</dbReference>
<evidence type="ECO:0000313" key="3">
    <source>
        <dbReference type="EMBL" id="GBG68634.1"/>
    </source>
</evidence>
<dbReference type="Gramene" id="GBG68634">
    <property type="protein sequence ID" value="GBG68634"/>
    <property type="gene ID" value="CBR_g3175"/>
</dbReference>
<dbReference type="OrthoDB" id="422637at2759"/>
<protein>
    <recommendedName>
        <fullName evidence="2">DUF4042 domain-containing protein</fullName>
    </recommendedName>
</protein>
<dbReference type="Proteomes" id="UP000265515">
    <property type="component" value="Unassembled WGS sequence"/>
</dbReference>
<dbReference type="PANTHER" id="PTHR13366:SF0">
    <property type="entry name" value="HEAT REPEAT-CONTAINING PROTEIN 6"/>
    <property type="match status" value="1"/>
</dbReference>
<keyword evidence="4" id="KW-1185">Reference proteome</keyword>
<dbReference type="InterPro" id="IPR025283">
    <property type="entry name" value="DUF4042"/>
</dbReference>
<comment type="caution">
    <text evidence="3">The sequence shown here is derived from an EMBL/GenBank/DDBJ whole genome shotgun (WGS) entry which is preliminary data.</text>
</comment>
<dbReference type="AlphaFoldDB" id="A0A388KF01"/>
<evidence type="ECO:0000313" key="4">
    <source>
        <dbReference type="Proteomes" id="UP000265515"/>
    </source>
</evidence>
<name>A0A388KF01_CHABU</name>
<feature type="region of interest" description="Disordered" evidence="1">
    <location>
        <begin position="1"/>
        <end position="51"/>
    </location>
</feature>
<dbReference type="EMBL" id="BFEA01000103">
    <property type="protein sequence ID" value="GBG68634.1"/>
    <property type="molecule type" value="Genomic_DNA"/>
</dbReference>
<dbReference type="Pfam" id="PF13251">
    <property type="entry name" value="DUF4042"/>
    <property type="match status" value="1"/>
</dbReference>
<evidence type="ECO:0000259" key="2">
    <source>
        <dbReference type="Pfam" id="PF13251"/>
    </source>
</evidence>
<evidence type="ECO:0000256" key="1">
    <source>
        <dbReference type="SAM" id="MobiDB-lite"/>
    </source>
</evidence>